<feature type="compositionally biased region" description="Polar residues" evidence="7">
    <location>
        <begin position="367"/>
        <end position="378"/>
    </location>
</feature>
<dbReference type="PANTHER" id="PTHR32060">
    <property type="entry name" value="TAIL-SPECIFIC PROTEASE"/>
    <property type="match status" value="1"/>
</dbReference>
<evidence type="ECO:0000256" key="3">
    <source>
        <dbReference type="ARBA" id="ARBA00022801"/>
    </source>
</evidence>
<dbReference type="GO" id="GO:0006508">
    <property type="term" value="P:proteolysis"/>
    <property type="evidence" value="ECO:0007669"/>
    <property type="project" value="UniProtKB-KW"/>
</dbReference>
<dbReference type="Pfam" id="PF03572">
    <property type="entry name" value="Peptidase_S41"/>
    <property type="match status" value="1"/>
</dbReference>
<feature type="region of interest" description="Disordered" evidence="7">
    <location>
        <begin position="350"/>
        <end position="386"/>
    </location>
</feature>
<dbReference type="STRING" id="69332.A0A388K0U9"/>
<dbReference type="CDD" id="cd07560">
    <property type="entry name" value="Peptidase_S41_CPP"/>
    <property type="match status" value="1"/>
</dbReference>
<dbReference type="Gene3D" id="2.30.42.10">
    <property type="match status" value="1"/>
</dbReference>
<dbReference type="SUPFAM" id="SSF50156">
    <property type="entry name" value="PDZ domain-like"/>
    <property type="match status" value="1"/>
</dbReference>
<dbReference type="PROSITE" id="PS50106">
    <property type="entry name" value="PDZ"/>
    <property type="match status" value="1"/>
</dbReference>
<dbReference type="SMART" id="SM00245">
    <property type="entry name" value="TSPc"/>
    <property type="match status" value="1"/>
</dbReference>
<dbReference type="EMBL" id="BFEA01000041">
    <property type="protein sequence ID" value="GBG63669.1"/>
    <property type="molecule type" value="Genomic_DNA"/>
</dbReference>
<evidence type="ECO:0000256" key="1">
    <source>
        <dbReference type="ARBA" id="ARBA00009179"/>
    </source>
</evidence>
<keyword evidence="2" id="KW-0645">Protease</keyword>
<keyword evidence="4" id="KW-0720">Serine protease</keyword>
<dbReference type="CDD" id="cd06782">
    <property type="entry name" value="cpPDZ_CPP-like"/>
    <property type="match status" value="1"/>
</dbReference>
<keyword evidence="3" id="KW-0378">Hydrolase</keyword>
<evidence type="ECO:0000259" key="8">
    <source>
        <dbReference type="PROSITE" id="PS50106"/>
    </source>
</evidence>
<dbReference type="AlphaFoldDB" id="A0A388K0U9"/>
<dbReference type="InterPro" id="IPR036034">
    <property type="entry name" value="PDZ_sf"/>
</dbReference>
<gene>
    <name evidence="9" type="ORF">CBR_g38981</name>
</gene>
<dbReference type="InterPro" id="IPR005151">
    <property type="entry name" value="Tail-specific_protease"/>
</dbReference>
<dbReference type="SMART" id="SM00228">
    <property type="entry name" value="PDZ"/>
    <property type="match status" value="1"/>
</dbReference>
<evidence type="ECO:0000256" key="7">
    <source>
        <dbReference type="SAM" id="MobiDB-lite"/>
    </source>
</evidence>
<proteinExistence type="inferred from homology"/>
<dbReference type="Gene3D" id="3.30.750.44">
    <property type="match status" value="1"/>
</dbReference>
<name>A0A388K0U9_CHABU</name>
<accession>A0A388K0U9</accession>
<dbReference type="InterPro" id="IPR029045">
    <property type="entry name" value="ClpP/crotonase-like_dom_sf"/>
</dbReference>
<dbReference type="InterPro" id="IPR004447">
    <property type="entry name" value="Peptidase_S41A"/>
</dbReference>
<dbReference type="Gramene" id="GBG63669">
    <property type="protein sequence ID" value="GBG63669"/>
    <property type="gene ID" value="CBR_g38981"/>
</dbReference>
<dbReference type="Proteomes" id="UP000265515">
    <property type="component" value="Unassembled WGS sequence"/>
</dbReference>
<comment type="caution">
    <text evidence="9">The sequence shown here is derived from an EMBL/GenBank/DDBJ whole genome shotgun (WGS) entry which is preliminary data.</text>
</comment>
<dbReference type="InterPro" id="IPR041489">
    <property type="entry name" value="PDZ_6"/>
</dbReference>
<evidence type="ECO:0000256" key="4">
    <source>
        <dbReference type="ARBA" id="ARBA00022825"/>
    </source>
</evidence>
<feature type="compositionally biased region" description="Low complexity" evidence="7">
    <location>
        <begin position="350"/>
        <end position="366"/>
    </location>
</feature>
<dbReference type="InterPro" id="IPR001478">
    <property type="entry name" value="PDZ"/>
</dbReference>
<dbReference type="GO" id="GO:0004252">
    <property type="term" value="F:serine-type endopeptidase activity"/>
    <property type="evidence" value="ECO:0007669"/>
    <property type="project" value="UniProtKB-EC"/>
</dbReference>
<sequence length="781" mass="83405">MAIIAVPPPCSSRSVCGRLERRFGTAVWHPQQYAARHRCIATPELGFYCDRIAETWNSRRRQEEQNLVHLVPRLIRKSMRASLFDGSSQSLEQLKVHRYRSCCIRWCRGEHRKGSLSLCTCCKAALYSSLTTSFMSCIIRASTLANKVSASSRREASVSFQGDSPSLSMGQSGCAGSADSVPKACILPSDLPTSLSPTCSRHSPHSPPCSTNQAGESILCRDPLRSDGKPLLLSVIASVVMLLTIGLQPTGAGAVPEPEDQARLGFPCELASPATLVHPDSMHVLSDCTSSRQSPALVGTRGHEAPGVLLLGSKGASFLGHLKAPPLISMNRLTQDTDGQDVIVEVADAGGISPAPGSEPSSPPSEQGTAVQTHSNMPSEGDTFPAPASPEFVVLEVWKLVDESFLDARHKGWDADKWEHQDVLKRPIRSKTAAYNTIKNMLGSLNDPYTRFLSPDQFAQLSKYDITGIGLNIGEDADPSSGRTVIKVIGLVIGSPAEVAGVQQGDELLSVNEERVEGRSAFEAASLIQGPKGSLVTLTLRSPGAGATRQVVVKRQGEVTSPVQYKLAKMSGEDVGYIRIGEFNALALQDLMIAMQRLEAKGAKSYILDLQDNPGGLVQAGIEVAKLFLEPESVVVHTVGRDPSSFKSVVTKQPAFSKAPLMLMVNSRTASASEIVAAALHDNCRAVLIGRRTYGKGLIQSVYELSDGSGVVLTVGKYVTPSRNDIDGNGIEPDFRNTPSFAEAMDHLTQCRSSGKGAQSAGVGKPKEKVAAALQLPAPLL</sequence>
<comment type="catalytic activity">
    <reaction evidence="5">
        <text>The enzyme shows specific recognition of a C-terminal tripeptide, Xaa-Yaa-Zaa, in which Xaa is preferably Ala or Leu, Yaa is preferably Ala or Tyr, and Zaa is preferably Ala, but then cleaves at a variable distance from the C-terminus. A typical cleavage is -Ala-Ala-|-Arg-Ala-Ala-Lys-Glu-Asn-Tyr-Ala-Leu-Ala-Ala.</text>
        <dbReference type="EC" id="3.4.21.102"/>
    </reaction>
</comment>
<evidence type="ECO:0000256" key="5">
    <source>
        <dbReference type="ARBA" id="ARBA00051784"/>
    </source>
</evidence>
<evidence type="ECO:0000256" key="2">
    <source>
        <dbReference type="ARBA" id="ARBA00022670"/>
    </source>
</evidence>
<dbReference type="Gene3D" id="3.90.226.10">
    <property type="entry name" value="2-enoyl-CoA Hydratase, Chain A, domain 1"/>
    <property type="match status" value="1"/>
</dbReference>
<reference evidence="9 10" key="1">
    <citation type="journal article" date="2018" name="Cell">
        <title>The Chara Genome: Secondary Complexity and Implications for Plant Terrestrialization.</title>
        <authorList>
            <person name="Nishiyama T."/>
            <person name="Sakayama H."/>
            <person name="Vries J.D."/>
            <person name="Buschmann H."/>
            <person name="Saint-Marcoux D."/>
            <person name="Ullrich K.K."/>
            <person name="Haas F.B."/>
            <person name="Vanderstraeten L."/>
            <person name="Becker D."/>
            <person name="Lang D."/>
            <person name="Vosolsobe S."/>
            <person name="Rombauts S."/>
            <person name="Wilhelmsson P.K.I."/>
            <person name="Janitza P."/>
            <person name="Kern R."/>
            <person name="Heyl A."/>
            <person name="Rumpler F."/>
            <person name="Villalobos L.I.A.C."/>
            <person name="Clay J.M."/>
            <person name="Skokan R."/>
            <person name="Toyoda A."/>
            <person name="Suzuki Y."/>
            <person name="Kagoshima H."/>
            <person name="Schijlen E."/>
            <person name="Tajeshwar N."/>
            <person name="Catarino B."/>
            <person name="Hetherington A.J."/>
            <person name="Saltykova A."/>
            <person name="Bonnot C."/>
            <person name="Breuninger H."/>
            <person name="Symeonidi A."/>
            <person name="Radhakrishnan G.V."/>
            <person name="Van Nieuwerburgh F."/>
            <person name="Deforce D."/>
            <person name="Chang C."/>
            <person name="Karol K.G."/>
            <person name="Hedrich R."/>
            <person name="Ulvskov P."/>
            <person name="Glockner G."/>
            <person name="Delwiche C.F."/>
            <person name="Petrasek J."/>
            <person name="Van de Peer Y."/>
            <person name="Friml J."/>
            <person name="Beilby M."/>
            <person name="Dolan L."/>
            <person name="Kohara Y."/>
            <person name="Sugano S."/>
            <person name="Fujiyama A."/>
            <person name="Delaux P.-M."/>
            <person name="Quint M."/>
            <person name="TheiBen G."/>
            <person name="Hagemann M."/>
            <person name="Harholt J."/>
            <person name="Dunand C."/>
            <person name="Zachgo S."/>
            <person name="Langdale J."/>
            <person name="Maumus F."/>
            <person name="Straeten D.V.D."/>
            <person name="Gould S.B."/>
            <person name="Rensing S.A."/>
        </authorList>
    </citation>
    <scope>NUCLEOTIDE SEQUENCE [LARGE SCALE GENOMIC DNA]</scope>
    <source>
        <strain evidence="9 10">S276</strain>
    </source>
</reference>
<keyword evidence="10" id="KW-1185">Reference proteome</keyword>
<dbReference type="EC" id="3.4.21.102" evidence="6"/>
<organism evidence="9 10">
    <name type="scientific">Chara braunii</name>
    <name type="common">Braun's stonewort</name>
    <dbReference type="NCBI Taxonomy" id="69332"/>
    <lineage>
        <taxon>Eukaryota</taxon>
        <taxon>Viridiplantae</taxon>
        <taxon>Streptophyta</taxon>
        <taxon>Charophyceae</taxon>
        <taxon>Charales</taxon>
        <taxon>Characeae</taxon>
        <taxon>Chara</taxon>
    </lineage>
</organism>
<dbReference type="FunFam" id="3.90.226.10:FF:000023">
    <property type="entry name" value="Carboxyl-terminal processing protease"/>
    <property type="match status" value="1"/>
</dbReference>
<dbReference type="PANTHER" id="PTHR32060:SF31">
    <property type="entry name" value="CARBOXYL-TERMINAL-PROCESSING PEPTIDASE 1, CHLOROPLASTIC"/>
    <property type="match status" value="1"/>
</dbReference>
<protein>
    <recommendedName>
        <fullName evidence="6">C-terminal processing peptidase</fullName>
        <ecNumber evidence="6">3.4.21.102</ecNumber>
    </recommendedName>
</protein>
<dbReference type="NCBIfam" id="TIGR00225">
    <property type="entry name" value="prc"/>
    <property type="match status" value="1"/>
</dbReference>
<feature type="domain" description="PDZ" evidence="8">
    <location>
        <begin position="458"/>
        <end position="543"/>
    </location>
</feature>
<dbReference type="OrthoDB" id="43580at2759"/>
<dbReference type="Pfam" id="PF17820">
    <property type="entry name" value="PDZ_6"/>
    <property type="match status" value="1"/>
</dbReference>
<comment type="similarity">
    <text evidence="1">Belongs to the peptidase S41A family.</text>
</comment>
<evidence type="ECO:0000313" key="10">
    <source>
        <dbReference type="Proteomes" id="UP000265515"/>
    </source>
</evidence>
<dbReference type="SUPFAM" id="SSF52096">
    <property type="entry name" value="ClpP/crotonase"/>
    <property type="match status" value="1"/>
</dbReference>
<evidence type="ECO:0000256" key="6">
    <source>
        <dbReference type="ARBA" id="ARBA00066637"/>
    </source>
</evidence>
<evidence type="ECO:0000313" key="9">
    <source>
        <dbReference type="EMBL" id="GBG63669.1"/>
    </source>
</evidence>